<dbReference type="STRING" id="1938817.SAMN06296008_104120"/>
<protein>
    <submittedName>
        <fullName evidence="1">Gluconate 2-dehydrogenase gamma chain</fullName>
    </submittedName>
</protein>
<sequence length="246" mass="27028">MSNSKEADTGQGFQLNRRTLLKSAIGSVAIGSSMAVSAQNNNSQPTKPAAEPSVSKGYVFFTPAEQEFVEALVDHMIPADQYSPKGSDLGVNIFMDRALNDGWGKGDRLYLNGPWQAGTAFQGYQLPMTPAELARLGIEQMNLYCVKNHQNTFHLLPKNTKEELLKKLQSAQITFENGLSGKTFFDLLYQTVNEGFFCDPIYGGNANKASWRMLGFPGVIATHAINIETYKNKPFVSNTLSISDIS</sequence>
<dbReference type="EMBL" id="FWXJ01000004">
    <property type="protein sequence ID" value="SMC43619.1"/>
    <property type="molecule type" value="Genomic_DNA"/>
</dbReference>
<dbReference type="Proteomes" id="UP000192708">
    <property type="component" value="Unassembled WGS sequence"/>
</dbReference>
<dbReference type="AlphaFoldDB" id="A0A1W1Z5B5"/>
<proteinExistence type="predicted"/>
<dbReference type="OrthoDB" id="8400810at2"/>
<evidence type="ECO:0000313" key="1">
    <source>
        <dbReference type="EMBL" id="SMC43619.1"/>
    </source>
</evidence>
<keyword evidence="2" id="KW-1185">Reference proteome</keyword>
<dbReference type="Pfam" id="PF13618">
    <property type="entry name" value="Gluconate_2-dh3"/>
    <property type="match status" value="1"/>
</dbReference>
<organism evidence="1 2">
    <name type="scientific">Polynucleobacter kasalickyi</name>
    <dbReference type="NCBI Taxonomy" id="1938817"/>
    <lineage>
        <taxon>Bacteria</taxon>
        <taxon>Pseudomonadati</taxon>
        <taxon>Pseudomonadota</taxon>
        <taxon>Betaproteobacteria</taxon>
        <taxon>Burkholderiales</taxon>
        <taxon>Burkholderiaceae</taxon>
        <taxon>Polynucleobacter</taxon>
    </lineage>
</organism>
<name>A0A1W1Z5B5_9BURK</name>
<gene>
    <name evidence="1" type="ORF">SAMN06296008_104120</name>
</gene>
<reference evidence="1 2" key="1">
    <citation type="submission" date="2017-04" db="EMBL/GenBank/DDBJ databases">
        <authorList>
            <person name="Afonso C.L."/>
            <person name="Miller P.J."/>
            <person name="Scott M.A."/>
            <person name="Spackman E."/>
            <person name="Goraichik I."/>
            <person name="Dimitrov K.M."/>
            <person name="Suarez D.L."/>
            <person name="Swayne D.E."/>
        </authorList>
    </citation>
    <scope>NUCLEOTIDE SEQUENCE [LARGE SCALE GENOMIC DNA]</scope>
    <source>
        <strain evidence="1 2">VK13</strain>
    </source>
</reference>
<accession>A0A1W1Z5B5</accession>
<dbReference type="InterPro" id="IPR027056">
    <property type="entry name" value="Gluconate_2DH_su3"/>
</dbReference>
<dbReference type="RefSeq" id="WP_084283085.1">
    <property type="nucleotide sequence ID" value="NZ_FWXJ01000004.1"/>
</dbReference>
<evidence type="ECO:0000313" key="2">
    <source>
        <dbReference type="Proteomes" id="UP000192708"/>
    </source>
</evidence>